<dbReference type="VEuPathDB" id="FungiDB:QG37_04268"/>
<comment type="caution">
    <text evidence="1">The sequence shown here is derived from an EMBL/GenBank/DDBJ whole genome shotgun (WGS) entry which is preliminary data.</text>
</comment>
<reference evidence="2" key="1">
    <citation type="journal article" date="2015" name="BMC Genomics">
        <title>Draft genome of a commonly misdiagnosed multidrug resistant pathogen Candida auris.</title>
        <authorList>
            <person name="Chatterjee S."/>
            <person name="Alampalli S.V."/>
            <person name="Nageshan R.K."/>
            <person name="Chettiar S.T."/>
            <person name="Joshi S."/>
            <person name="Tatu U.S."/>
        </authorList>
    </citation>
    <scope>NUCLEOTIDE SEQUENCE [LARGE SCALE GENOMIC DNA]</scope>
    <source>
        <strain evidence="2">6684</strain>
    </source>
</reference>
<proteinExistence type="predicted"/>
<organism evidence="1 2">
    <name type="scientific">Candidozyma auris</name>
    <name type="common">Yeast</name>
    <name type="synonym">Candida auris</name>
    <dbReference type="NCBI Taxonomy" id="498019"/>
    <lineage>
        <taxon>Eukaryota</taxon>
        <taxon>Fungi</taxon>
        <taxon>Dikarya</taxon>
        <taxon>Ascomycota</taxon>
        <taxon>Saccharomycotina</taxon>
        <taxon>Pichiomycetes</taxon>
        <taxon>Metschnikowiaceae</taxon>
        <taxon>Candidozyma</taxon>
    </lineage>
</organism>
<accession>A0A0L0NY57</accession>
<name>A0A0L0NY57_CANAR</name>
<protein>
    <submittedName>
        <fullName evidence="1">Uncharacterized protein</fullName>
    </submittedName>
</protein>
<evidence type="ECO:0000313" key="2">
    <source>
        <dbReference type="Proteomes" id="UP000037122"/>
    </source>
</evidence>
<gene>
    <name evidence="1" type="ORF">QG37_04268</name>
</gene>
<sequence length="54" mass="6159">MLETSTPDWLQNLWGPTPGLRPESVQPSCRIIDTFLKILVNASEDAIVMYRARQ</sequence>
<evidence type="ECO:0000313" key="1">
    <source>
        <dbReference type="EMBL" id="KND98923.1"/>
    </source>
</evidence>
<dbReference type="AlphaFoldDB" id="A0A0L0NY57"/>
<dbReference type="EMBL" id="LGST01000029">
    <property type="protein sequence ID" value="KND98923.1"/>
    <property type="molecule type" value="Genomic_DNA"/>
</dbReference>
<dbReference type="Proteomes" id="UP000037122">
    <property type="component" value="Unassembled WGS sequence"/>
</dbReference>